<reference evidence="22" key="1">
    <citation type="submission" date="2020-12" db="EMBL/GenBank/DDBJ databases">
        <title>Bacterial taxonomy.</title>
        <authorList>
            <person name="Pan X."/>
        </authorList>
    </citation>
    <scope>NUCLEOTIDE SEQUENCE</scope>
    <source>
        <strain evidence="22">M0105</strain>
    </source>
</reference>
<comment type="caution">
    <text evidence="22">The sequence shown here is derived from an EMBL/GenBank/DDBJ whole genome shotgun (WGS) entry which is preliminary data.</text>
</comment>
<keyword evidence="7 20" id="KW-1003">Cell membrane</keyword>
<dbReference type="GO" id="GO:0008654">
    <property type="term" value="P:phospholipid biosynthetic process"/>
    <property type="evidence" value="ECO:0007669"/>
    <property type="project" value="UniProtKB-KW"/>
</dbReference>
<evidence type="ECO:0000313" key="22">
    <source>
        <dbReference type="EMBL" id="MBK0398786.1"/>
    </source>
</evidence>
<dbReference type="AlphaFoldDB" id="A0A8J7M5B6"/>
<evidence type="ECO:0000256" key="4">
    <source>
        <dbReference type="ARBA" id="ARBA00010441"/>
    </source>
</evidence>
<evidence type="ECO:0000256" key="21">
    <source>
        <dbReference type="SAM" id="Phobius"/>
    </source>
</evidence>
<dbReference type="InterPro" id="IPR026027">
    <property type="entry name" value="PcS"/>
</dbReference>
<feature type="transmembrane region" description="Helical" evidence="21">
    <location>
        <begin position="91"/>
        <end position="108"/>
    </location>
</feature>
<evidence type="ECO:0000256" key="10">
    <source>
        <dbReference type="ARBA" id="ARBA00022679"/>
    </source>
</evidence>
<keyword evidence="10 20" id="KW-0808">Transferase</keyword>
<evidence type="ECO:0000256" key="2">
    <source>
        <dbReference type="ARBA" id="ARBA00001936"/>
    </source>
</evidence>
<feature type="transmembrane region" description="Helical" evidence="21">
    <location>
        <begin position="114"/>
        <end position="134"/>
    </location>
</feature>
<protein>
    <recommendedName>
        <fullName evidence="6 20">Phosphatidylcholine synthase</fullName>
        <shortName evidence="20">PC synthase</shortName>
        <shortName evidence="20">PCS</shortName>
        <ecNumber evidence="5 20">2.7.8.24</ecNumber>
    </recommendedName>
    <alternativeName>
        <fullName evidence="18 20">CDP-diglyceride-choline O-phosphatidyltransferase</fullName>
    </alternativeName>
</protein>
<dbReference type="EC" id="2.7.8.24" evidence="5 20"/>
<evidence type="ECO:0000256" key="12">
    <source>
        <dbReference type="ARBA" id="ARBA00022989"/>
    </source>
</evidence>
<dbReference type="Proteomes" id="UP000655420">
    <property type="component" value="Unassembled WGS sequence"/>
</dbReference>
<dbReference type="GO" id="GO:0005886">
    <property type="term" value="C:plasma membrane"/>
    <property type="evidence" value="ECO:0007669"/>
    <property type="project" value="UniProtKB-SubCell"/>
</dbReference>
<comment type="catalytic activity">
    <reaction evidence="1 20">
        <text>a CDP-1,2-diacyl-sn-glycerol + choline = a 1,2-diacyl-sn-glycero-3-phosphocholine + CMP + H(+)</text>
        <dbReference type="Rhea" id="RHEA:14597"/>
        <dbReference type="ChEBI" id="CHEBI:15354"/>
        <dbReference type="ChEBI" id="CHEBI:15378"/>
        <dbReference type="ChEBI" id="CHEBI:57643"/>
        <dbReference type="ChEBI" id="CHEBI:58332"/>
        <dbReference type="ChEBI" id="CHEBI:60377"/>
        <dbReference type="EC" id="2.7.8.24"/>
    </reaction>
</comment>
<evidence type="ECO:0000256" key="20">
    <source>
        <dbReference type="PIRNR" id="PIRNR000851"/>
    </source>
</evidence>
<evidence type="ECO:0000256" key="6">
    <source>
        <dbReference type="ARBA" id="ARBA00015623"/>
    </source>
</evidence>
<keyword evidence="14 20" id="KW-0472">Membrane</keyword>
<feature type="transmembrane region" description="Helical" evidence="21">
    <location>
        <begin position="165"/>
        <end position="184"/>
    </location>
</feature>
<dbReference type="PIRSF" id="PIRSF000851">
    <property type="entry name" value="PcS"/>
    <property type="match status" value="1"/>
</dbReference>
<keyword evidence="8 20" id="KW-0444">Lipid biosynthesis</keyword>
<evidence type="ECO:0000256" key="13">
    <source>
        <dbReference type="ARBA" id="ARBA00023098"/>
    </source>
</evidence>
<keyword evidence="23" id="KW-1185">Reference proteome</keyword>
<keyword evidence="13 20" id="KW-0443">Lipid metabolism</keyword>
<gene>
    <name evidence="22" type="ORF">H0I76_06270</name>
</gene>
<organism evidence="22 23">
    <name type="scientific">Thermohalobaculum xanthum</name>
    <dbReference type="NCBI Taxonomy" id="2753746"/>
    <lineage>
        <taxon>Bacteria</taxon>
        <taxon>Pseudomonadati</taxon>
        <taxon>Pseudomonadota</taxon>
        <taxon>Alphaproteobacteria</taxon>
        <taxon>Rhodobacterales</taxon>
        <taxon>Paracoccaceae</taxon>
        <taxon>Thermohalobaculum</taxon>
    </lineage>
</organism>
<feature type="transmembrane region" description="Helical" evidence="21">
    <location>
        <begin position="21"/>
        <end position="45"/>
    </location>
</feature>
<keyword evidence="15 20" id="KW-0594">Phospholipid biosynthesis</keyword>
<evidence type="ECO:0000256" key="7">
    <source>
        <dbReference type="ARBA" id="ARBA00022475"/>
    </source>
</evidence>
<name>A0A8J7M5B6_9RHOB</name>
<dbReference type="RefSeq" id="WP_200608400.1">
    <property type="nucleotide sequence ID" value="NZ_JAEHHL010000002.1"/>
</dbReference>
<evidence type="ECO:0000256" key="14">
    <source>
        <dbReference type="ARBA" id="ARBA00023136"/>
    </source>
</evidence>
<evidence type="ECO:0000256" key="16">
    <source>
        <dbReference type="ARBA" id="ARBA00023211"/>
    </source>
</evidence>
<accession>A0A8J7M5B6</accession>
<keyword evidence="11 21" id="KW-0812">Transmembrane</keyword>
<keyword evidence="17 20" id="KW-1208">Phospholipid metabolism</keyword>
<dbReference type="Pfam" id="PF01066">
    <property type="entry name" value="CDP-OH_P_transf"/>
    <property type="match status" value="1"/>
</dbReference>
<evidence type="ECO:0000256" key="9">
    <source>
        <dbReference type="ARBA" id="ARBA00022519"/>
    </source>
</evidence>
<evidence type="ECO:0000256" key="3">
    <source>
        <dbReference type="ARBA" id="ARBA00004429"/>
    </source>
</evidence>
<evidence type="ECO:0000256" key="11">
    <source>
        <dbReference type="ARBA" id="ARBA00022692"/>
    </source>
</evidence>
<dbReference type="InterPro" id="IPR043130">
    <property type="entry name" value="CDP-OH_PTrfase_TM_dom"/>
</dbReference>
<dbReference type="InterPro" id="IPR000462">
    <property type="entry name" value="CDP-OH_P_trans"/>
</dbReference>
<dbReference type="EMBL" id="JAEHHL010000002">
    <property type="protein sequence ID" value="MBK0398786.1"/>
    <property type="molecule type" value="Genomic_DNA"/>
</dbReference>
<evidence type="ECO:0000313" key="23">
    <source>
        <dbReference type="Proteomes" id="UP000655420"/>
    </source>
</evidence>
<feature type="transmembrane region" description="Helical" evidence="21">
    <location>
        <begin position="196"/>
        <end position="214"/>
    </location>
</feature>
<dbReference type="GO" id="GO:0050520">
    <property type="term" value="F:phosphatidylcholine synthase activity"/>
    <property type="evidence" value="ECO:0007669"/>
    <property type="project" value="UniProtKB-EC"/>
</dbReference>
<proteinExistence type="inferred from homology"/>
<comment type="cofactor">
    <cofactor evidence="2 20">
        <name>Mn(2+)</name>
        <dbReference type="ChEBI" id="CHEBI:29035"/>
    </cofactor>
</comment>
<evidence type="ECO:0000256" key="19">
    <source>
        <dbReference type="ARBA" id="ARBA00037468"/>
    </source>
</evidence>
<evidence type="ECO:0000256" key="1">
    <source>
        <dbReference type="ARBA" id="ARBA00000958"/>
    </source>
</evidence>
<keyword evidence="9 20" id="KW-0997">Cell inner membrane</keyword>
<feature type="transmembrane region" description="Helical" evidence="21">
    <location>
        <begin position="141"/>
        <end position="159"/>
    </location>
</feature>
<sequence length="255" mass="28700">MGQYDENMTRDPRLGPKKTEVAAAWAVHAFTTSGIVLGFLALLAILEGDRIAVFIWLGLALFVDGIDGTLARRVKVDEMTPKFDGATLDNVIDFFNYVAVPAMMVYWFDFVPEGWATVSAAAIMAVSCYTFANLDLKTSDYYFAGFPAVWNLIVLYFHILQTNQWLNLAVIALCCVLTFVPWKYVHPFRVRDWRNVTVPMTVLWAATSLRLVLIDPEGEPLSEASPLVFWLWVGASLYFVALSAWRSIRPEPDAE</sequence>
<keyword evidence="16 20" id="KW-0464">Manganese</keyword>
<comment type="subcellular location">
    <subcellularLocation>
        <location evidence="3 20">Cell inner membrane</location>
        <topology evidence="3 20">Multi-pass membrane protein</topology>
    </subcellularLocation>
</comment>
<evidence type="ECO:0000256" key="18">
    <source>
        <dbReference type="ARBA" id="ARBA00033321"/>
    </source>
</evidence>
<comment type="function">
    <text evidence="19 20">Condenses choline with CDP-diglyceride to produce phosphatidylcholine and CMP.</text>
</comment>
<keyword evidence="12 21" id="KW-1133">Transmembrane helix</keyword>
<dbReference type="Gene3D" id="1.20.120.1760">
    <property type="match status" value="1"/>
</dbReference>
<evidence type="ECO:0000256" key="8">
    <source>
        <dbReference type="ARBA" id="ARBA00022516"/>
    </source>
</evidence>
<evidence type="ECO:0000256" key="5">
    <source>
        <dbReference type="ARBA" id="ARBA00013195"/>
    </source>
</evidence>
<comment type="similarity">
    <text evidence="4 20">Belongs to the CDP-alcohol phosphatidyltransferase class-I family.</text>
</comment>
<feature type="transmembrane region" description="Helical" evidence="21">
    <location>
        <begin position="226"/>
        <end position="245"/>
    </location>
</feature>
<feature type="transmembrane region" description="Helical" evidence="21">
    <location>
        <begin position="51"/>
        <end position="70"/>
    </location>
</feature>
<evidence type="ECO:0000256" key="15">
    <source>
        <dbReference type="ARBA" id="ARBA00023209"/>
    </source>
</evidence>
<evidence type="ECO:0000256" key="17">
    <source>
        <dbReference type="ARBA" id="ARBA00023264"/>
    </source>
</evidence>